<dbReference type="GO" id="GO:0018279">
    <property type="term" value="P:protein N-linked glycosylation via asparagine"/>
    <property type="evidence" value="ECO:0007669"/>
    <property type="project" value="TreeGrafter"/>
</dbReference>
<feature type="transmembrane region" description="Helical" evidence="9">
    <location>
        <begin position="7"/>
        <end position="28"/>
    </location>
</feature>
<name>A0A1E3BGP4_ASPCR</name>
<dbReference type="AlphaFoldDB" id="A0A1E3BGP4"/>
<reference evidence="10 11" key="1">
    <citation type="journal article" date="2016" name="BMC Genomics">
        <title>Comparative genomic and transcriptomic analyses of the Fuzhuan brick tea-fermentation fungus Aspergillus cristatus.</title>
        <authorList>
            <person name="Ge Y."/>
            <person name="Wang Y."/>
            <person name="Liu Y."/>
            <person name="Tan Y."/>
            <person name="Ren X."/>
            <person name="Zhang X."/>
            <person name="Hyde K.D."/>
            <person name="Liu Y."/>
            <person name="Liu Z."/>
        </authorList>
    </citation>
    <scope>NUCLEOTIDE SEQUENCE [LARGE SCALE GENOMIC DNA]</scope>
    <source>
        <strain evidence="10 11">GZAAS20.1005</strain>
    </source>
</reference>
<evidence type="ECO:0000313" key="10">
    <source>
        <dbReference type="EMBL" id="ODM20140.1"/>
    </source>
</evidence>
<dbReference type="SUPFAM" id="SSF103464">
    <property type="entry name" value="Oligosaccharyltransferase subunit ost4p"/>
    <property type="match status" value="1"/>
</dbReference>
<accession>A0A1E3BGP4</accession>
<evidence type="ECO:0000256" key="5">
    <source>
        <dbReference type="ARBA" id="ARBA00022824"/>
    </source>
</evidence>
<keyword evidence="4 9" id="KW-0812">Transmembrane</keyword>
<sequence length="84" mass="8479">MISDNDLYRLALFLGTCAMMMIVLYHFLEVNASDEADEQPTQKNAGSADKALNMGITSDGVPLAAAAAAAGGSGSSAIGGGKGR</sequence>
<dbReference type="PANTHER" id="PTHR48164:SF1">
    <property type="entry name" value="DOLICHYL-DIPHOSPHOOLIGOSACCHARIDE--PROTEIN GLYCOSYLTRANSFERASE SUBUNIT 4"/>
    <property type="match status" value="1"/>
</dbReference>
<dbReference type="InterPro" id="IPR018943">
    <property type="entry name" value="Oligosaccaryltransferase"/>
</dbReference>
<dbReference type="EMBL" id="JXNT01000004">
    <property type="protein sequence ID" value="ODM20140.1"/>
    <property type="molecule type" value="Genomic_DNA"/>
</dbReference>
<evidence type="ECO:0000256" key="8">
    <source>
        <dbReference type="ARBA" id="ARBA00023136"/>
    </source>
</evidence>
<dbReference type="OrthoDB" id="2124077at2759"/>
<comment type="similarity">
    <text evidence="2">Belongs to the OST4 family.</text>
</comment>
<evidence type="ECO:0000256" key="4">
    <source>
        <dbReference type="ARBA" id="ARBA00022692"/>
    </source>
</evidence>
<proteinExistence type="inferred from homology"/>
<evidence type="ECO:0000256" key="3">
    <source>
        <dbReference type="ARBA" id="ARBA00017662"/>
    </source>
</evidence>
<dbReference type="PANTHER" id="PTHR48164">
    <property type="entry name" value="DOLICHYL-DIPHOSPHOOLIGOSACCHARIDE--PROTEIN GLYCOSYLTRANSFERASE SUBUNIT 4"/>
    <property type="match status" value="1"/>
</dbReference>
<keyword evidence="8 9" id="KW-0472">Membrane</keyword>
<evidence type="ECO:0000256" key="7">
    <source>
        <dbReference type="ARBA" id="ARBA00022989"/>
    </source>
</evidence>
<protein>
    <recommendedName>
        <fullName evidence="3">Dolichyl-diphosphooligosaccharide--protein glycosyltransferase subunit 4</fullName>
    </recommendedName>
</protein>
<dbReference type="Proteomes" id="UP000094569">
    <property type="component" value="Unassembled WGS sequence"/>
</dbReference>
<evidence type="ECO:0000256" key="1">
    <source>
        <dbReference type="ARBA" id="ARBA00004643"/>
    </source>
</evidence>
<evidence type="ECO:0000256" key="6">
    <source>
        <dbReference type="ARBA" id="ARBA00022968"/>
    </source>
</evidence>
<comment type="subcellular location">
    <subcellularLocation>
        <location evidence="1">Endoplasmic reticulum membrane</location>
        <topology evidence="1">Single-pass type III membrane protein</topology>
    </subcellularLocation>
</comment>
<keyword evidence="6" id="KW-0735">Signal-anchor</keyword>
<dbReference type="VEuPathDB" id="FungiDB:SI65_05128"/>
<dbReference type="InterPro" id="IPR036330">
    <property type="entry name" value="Ost4p_sf"/>
</dbReference>
<dbReference type="Pfam" id="PF10215">
    <property type="entry name" value="Ost4"/>
    <property type="match status" value="1"/>
</dbReference>
<evidence type="ECO:0000256" key="2">
    <source>
        <dbReference type="ARBA" id="ARBA00007685"/>
    </source>
</evidence>
<organism evidence="10 11">
    <name type="scientific">Aspergillus cristatus</name>
    <name type="common">Chinese Fuzhuan brick tea-fermentation fungus</name>
    <name type="synonym">Eurotium cristatum</name>
    <dbReference type="NCBI Taxonomy" id="573508"/>
    <lineage>
        <taxon>Eukaryota</taxon>
        <taxon>Fungi</taxon>
        <taxon>Dikarya</taxon>
        <taxon>Ascomycota</taxon>
        <taxon>Pezizomycotina</taxon>
        <taxon>Eurotiomycetes</taxon>
        <taxon>Eurotiomycetidae</taxon>
        <taxon>Eurotiales</taxon>
        <taxon>Aspergillaceae</taxon>
        <taxon>Aspergillus</taxon>
        <taxon>Aspergillus subgen. Aspergillus</taxon>
    </lineage>
</organism>
<dbReference type="InterPro" id="IPR051307">
    <property type="entry name" value="OST4"/>
</dbReference>
<evidence type="ECO:0000313" key="11">
    <source>
        <dbReference type="Proteomes" id="UP000094569"/>
    </source>
</evidence>
<evidence type="ECO:0000256" key="9">
    <source>
        <dbReference type="SAM" id="Phobius"/>
    </source>
</evidence>
<keyword evidence="11" id="KW-1185">Reference proteome</keyword>
<comment type="caution">
    <text evidence="10">The sequence shown here is derived from an EMBL/GenBank/DDBJ whole genome shotgun (WGS) entry which is preliminary data.</text>
</comment>
<dbReference type="GO" id="GO:0008250">
    <property type="term" value="C:oligosaccharyltransferase complex"/>
    <property type="evidence" value="ECO:0007669"/>
    <property type="project" value="TreeGrafter"/>
</dbReference>
<gene>
    <name evidence="10" type="ORF">SI65_05128</name>
</gene>
<keyword evidence="7 9" id="KW-1133">Transmembrane helix</keyword>
<keyword evidence="5" id="KW-0256">Endoplasmic reticulum</keyword>